<accession>G8QSX0</accession>
<evidence type="ECO:0000313" key="2">
    <source>
        <dbReference type="EMBL" id="AEV30152.1"/>
    </source>
</evidence>
<dbReference type="InterPro" id="IPR011250">
    <property type="entry name" value="OMP/PagP_B-barrel"/>
</dbReference>
<keyword evidence="1" id="KW-0732">Signal</keyword>
<dbReference type="AlphaFoldDB" id="G8QSX0"/>
<dbReference type="OrthoDB" id="371135at2"/>
<dbReference type="RefSeq" id="WP_014270993.1">
    <property type="nucleotide sequence ID" value="NC_016633.1"/>
</dbReference>
<name>G8QSX0_SPHPG</name>
<evidence type="ECO:0008006" key="4">
    <source>
        <dbReference type="Google" id="ProtNLM"/>
    </source>
</evidence>
<feature type="signal peptide" evidence="1">
    <location>
        <begin position="1"/>
        <end position="20"/>
    </location>
</feature>
<dbReference type="KEGG" id="sgp:SpiGrapes_2380"/>
<dbReference type="HOGENOM" id="CLU_1668272_0_0_12"/>
<evidence type="ECO:0000313" key="3">
    <source>
        <dbReference type="Proteomes" id="UP000005632"/>
    </source>
</evidence>
<dbReference type="EMBL" id="CP003155">
    <property type="protein sequence ID" value="AEV30152.1"/>
    <property type="molecule type" value="Genomic_DNA"/>
</dbReference>
<sequence length="154" mass="16761">MKKTLVVVILIMASLFSISAAKYDRADGFGIGLSAGYPVAGAAFKYGMGDFRIVGTLGYSFNDNVALEAGVQYDWDRFTIDRLPFYLNIGITGAANFNPAFDGFSINFPVGISYFLIEVPVEFFFKLTPGLRVRSNAVVPDLGAALGVLFYVNR</sequence>
<keyword evidence="3" id="KW-1185">Reference proteome</keyword>
<reference evidence="2 3" key="1">
    <citation type="submission" date="2011-11" db="EMBL/GenBank/DDBJ databases">
        <title>Complete sequence of Spirochaeta sp. grapes.</title>
        <authorList>
            <consortium name="US DOE Joint Genome Institute"/>
            <person name="Lucas S."/>
            <person name="Han J."/>
            <person name="Lapidus A."/>
            <person name="Cheng J.-F."/>
            <person name="Goodwin L."/>
            <person name="Pitluck S."/>
            <person name="Peters L."/>
            <person name="Ovchinnikova G."/>
            <person name="Munk A.C."/>
            <person name="Detter J.C."/>
            <person name="Han C."/>
            <person name="Tapia R."/>
            <person name="Land M."/>
            <person name="Hauser L."/>
            <person name="Kyrpides N."/>
            <person name="Ivanova N."/>
            <person name="Pagani I."/>
            <person name="Ritalahtilisa K."/>
            <person name="Loeffler F."/>
            <person name="Woyke T."/>
        </authorList>
    </citation>
    <scope>NUCLEOTIDE SEQUENCE [LARGE SCALE GENOMIC DNA]</scope>
    <source>
        <strain evidence="3">ATCC BAA-1885 / DSM 22778 / Grapes</strain>
    </source>
</reference>
<gene>
    <name evidence="2" type="ordered locus">SpiGrapes_2380</name>
</gene>
<evidence type="ECO:0000256" key="1">
    <source>
        <dbReference type="SAM" id="SignalP"/>
    </source>
</evidence>
<dbReference type="SUPFAM" id="SSF56925">
    <property type="entry name" value="OMPA-like"/>
    <property type="match status" value="1"/>
</dbReference>
<proteinExistence type="predicted"/>
<dbReference type="Proteomes" id="UP000005632">
    <property type="component" value="Chromosome"/>
</dbReference>
<protein>
    <recommendedName>
        <fullName evidence="4">Outer membrane protein beta-barrel domain-containing protein</fullName>
    </recommendedName>
</protein>
<feature type="chain" id="PRO_5003514222" description="Outer membrane protein beta-barrel domain-containing protein" evidence="1">
    <location>
        <begin position="21"/>
        <end position="154"/>
    </location>
</feature>
<organism evidence="2 3">
    <name type="scientific">Sphaerochaeta pleomorpha (strain ATCC BAA-1885 / DSM 22778 / Grapes)</name>
    <dbReference type="NCBI Taxonomy" id="158190"/>
    <lineage>
        <taxon>Bacteria</taxon>
        <taxon>Pseudomonadati</taxon>
        <taxon>Spirochaetota</taxon>
        <taxon>Spirochaetia</taxon>
        <taxon>Spirochaetales</taxon>
        <taxon>Sphaerochaetaceae</taxon>
        <taxon>Sphaerochaeta</taxon>
    </lineage>
</organism>